<proteinExistence type="predicted"/>
<dbReference type="Proteomes" id="UP000232722">
    <property type="component" value="Unassembled WGS sequence"/>
</dbReference>
<reference evidence="1 2" key="2">
    <citation type="submission" date="2017-09" db="EMBL/GenBank/DDBJ databases">
        <title>Extensive intraspecific genome diversity in a model arbuscular mycorrhizal fungus.</title>
        <authorList>
            <person name="Chen E.C."/>
            <person name="Morin E."/>
            <person name="Beaudet D."/>
            <person name="Noel J."/>
            <person name="Ndikumana S."/>
            <person name="Charron P."/>
            <person name="St-Onge C."/>
            <person name="Giorgi J."/>
            <person name="Grigoriev I.V."/>
            <person name="Roux C."/>
            <person name="Martin F.M."/>
            <person name="Corradi N."/>
        </authorList>
    </citation>
    <scope>NUCLEOTIDE SEQUENCE [LARGE SCALE GENOMIC DNA]</scope>
    <source>
        <strain evidence="1 2">A5</strain>
    </source>
</reference>
<accession>A0A2N0NGX4</accession>
<evidence type="ECO:0000313" key="1">
    <source>
        <dbReference type="EMBL" id="PKB93837.1"/>
    </source>
</evidence>
<gene>
    <name evidence="1" type="ORF">RhiirA5_440203</name>
</gene>
<organism evidence="1 2">
    <name type="scientific">Rhizophagus irregularis</name>
    <dbReference type="NCBI Taxonomy" id="588596"/>
    <lineage>
        <taxon>Eukaryota</taxon>
        <taxon>Fungi</taxon>
        <taxon>Fungi incertae sedis</taxon>
        <taxon>Mucoromycota</taxon>
        <taxon>Glomeromycotina</taxon>
        <taxon>Glomeromycetes</taxon>
        <taxon>Glomerales</taxon>
        <taxon>Glomeraceae</taxon>
        <taxon>Rhizophagus</taxon>
    </lineage>
</organism>
<dbReference type="EMBL" id="LLXJ01007156">
    <property type="protein sequence ID" value="PKB93837.1"/>
    <property type="molecule type" value="Genomic_DNA"/>
</dbReference>
<reference evidence="1 2" key="1">
    <citation type="submission" date="2016-04" db="EMBL/GenBank/DDBJ databases">
        <title>Genome analyses suggest a sexual origin of heterokaryosis in a supposedly ancient asexual fungus.</title>
        <authorList>
            <person name="Ropars J."/>
            <person name="Sedzielewska K."/>
            <person name="Noel J."/>
            <person name="Charron P."/>
            <person name="Farinelli L."/>
            <person name="Marton T."/>
            <person name="Kruger M."/>
            <person name="Pelin A."/>
            <person name="Brachmann A."/>
            <person name="Corradi N."/>
        </authorList>
    </citation>
    <scope>NUCLEOTIDE SEQUENCE [LARGE SCALE GENOMIC DNA]</scope>
    <source>
        <strain evidence="1 2">A5</strain>
    </source>
</reference>
<evidence type="ECO:0000313" key="2">
    <source>
        <dbReference type="Proteomes" id="UP000232722"/>
    </source>
</evidence>
<name>A0A2N0NGX4_9GLOM</name>
<feature type="non-terminal residue" evidence="1">
    <location>
        <position position="1"/>
    </location>
</feature>
<sequence length="71" mass="8649">DKVLYFDAAKYKTHTGKLEEKWKGPYYIHEIIVNGSYKIKELNGRILRRPVNRELLKEYFDREIFEPYIVI</sequence>
<protein>
    <submittedName>
        <fullName evidence="1">Uncharacterized protein</fullName>
    </submittedName>
</protein>
<comment type="caution">
    <text evidence="1">The sequence shown here is derived from an EMBL/GenBank/DDBJ whole genome shotgun (WGS) entry which is preliminary data.</text>
</comment>
<dbReference type="AlphaFoldDB" id="A0A2N0NGX4"/>